<organism evidence="3 4">
    <name type="scientific">Carnegiea gigantea</name>
    <dbReference type="NCBI Taxonomy" id="171969"/>
    <lineage>
        <taxon>Eukaryota</taxon>
        <taxon>Viridiplantae</taxon>
        <taxon>Streptophyta</taxon>
        <taxon>Embryophyta</taxon>
        <taxon>Tracheophyta</taxon>
        <taxon>Spermatophyta</taxon>
        <taxon>Magnoliopsida</taxon>
        <taxon>eudicotyledons</taxon>
        <taxon>Gunneridae</taxon>
        <taxon>Pentapetalae</taxon>
        <taxon>Caryophyllales</taxon>
        <taxon>Cactineae</taxon>
        <taxon>Cactaceae</taxon>
        <taxon>Cactoideae</taxon>
        <taxon>Echinocereeae</taxon>
        <taxon>Carnegiea</taxon>
    </lineage>
</organism>
<evidence type="ECO:0000256" key="1">
    <source>
        <dbReference type="ARBA" id="ARBA00022737"/>
    </source>
</evidence>
<dbReference type="Pfam" id="PF13041">
    <property type="entry name" value="PPR_2"/>
    <property type="match status" value="2"/>
</dbReference>
<accession>A0A9Q1KBC1</accession>
<gene>
    <name evidence="3" type="ORF">Cgig2_009585</name>
</gene>
<protein>
    <recommendedName>
        <fullName evidence="5">Pentatricopeptide repeat-containing protein</fullName>
    </recommendedName>
</protein>
<dbReference type="InterPro" id="IPR046960">
    <property type="entry name" value="PPR_At4g14850-like_plant"/>
</dbReference>
<dbReference type="NCBIfam" id="TIGR00756">
    <property type="entry name" value="PPR"/>
    <property type="match status" value="2"/>
</dbReference>
<dbReference type="PROSITE" id="PS51375">
    <property type="entry name" value="PPR"/>
    <property type="match status" value="3"/>
</dbReference>
<dbReference type="GO" id="GO:0099402">
    <property type="term" value="P:plant organ development"/>
    <property type="evidence" value="ECO:0007669"/>
    <property type="project" value="UniProtKB-ARBA"/>
</dbReference>
<keyword evidence="4" id="KW-1185">Reference proteome</keyword>
<dbReference type="InterPro" id="IPR011990">
    <property type="entry name" value="TPR-like_helical_dom_sf"/>
</dbReference>
<dbReference type="InterPro" id="IPR002885">
    <property type="entry name" value="PPR_rpt"/>
</dbReference>
<comment type="caution">
    <text evidence="3">The sequence shown here is derived from an EMBL/GenBank/DDBJ whole genome shotgun (WGS) entry which is preliminary data.</text>
</comment>
<feature type="repeat" description="PPR" evidence="2">
    <location>
        <begin position="327"/>
        <end position="361"/>
    </location>
</feature>
<dbReference type="GO" id="GO:0003723">
    <property type="term" value="F:RNA binding"/>
    <property type="evidence" value="ECO:0007669"/>
    <property type="project" value="InterPro"/>
</dbReference>
<name>A0A9Q1KBC1_9CARY</name>
<dbReference type="PANTHER" id="PTHR24015">
    <property type="entry name" value="OS07G0578800 PROTEIN-RELATED"/>
    <property type="match status" value="1"/>
</dbReference>
<dbReference type="OrthoDB" id="428771at2759"/>
<reference evidence="3" key="1">
    <citation type="submission" date="2022-04" db="EMBL/GenBank/DDBJ databases">
        <title>Carnegiea gigantea Genome sequencing and assembly v2.</title>
        <authorList>
            <person name="Copetti D."/>
            <person name="Sanderson M.J."/>
            <person name="Burquez A."/>
            <person name="Wojciechowski M.F."/>
        </authorList>
    </citation>
    <scope>NUCLEOTIDE SEQUENCE</scope>
    <source>
        <strain evidence="3">SGP5-SGP5p</strain>
        <tissue evidence="3">Aerial part</tissue>
    </source>
</reference>
<dbReference type="Proteomes" id="UP001153076">
    <property type="component" value="Unassembled WGS sequence"/>
</dbReference>
<evidence type="ECO:0008006" key="5">
    <source>
        <dbReference type="Google" id="ProtNLM"/>
    </source>
</evidence>
<evidence type="ECO:0000256" key="2">
    <source>
        <dbReference type="PROSITE-ProRule" id="PRU00708"/>
    </source>
</evidence>
<proteinExistence type="predicted"/>
<dbReference type="PANTHER" id="PTHR24015:SF1923">
    <property type="entry name" value="OS03G0624800 PROTEIN"/>
    <property type="match status" value="1"/>
</dbReference>
<dbReference type="EMBL" id="JAKOGI010000208">
    <property type="protein sequence ID" value="KAJ8439761.1"/>
    <property type="molecule type" value="Genomic_DNA"/>
</dbReference>
<evidence type="ECO:0000313" key="3">
    <source>
        <dbReference type="EMBL" id="KAJ8439761.1"/>
    </source>
</evidence>
<dbReference type="Gene3D" id="1.25.40.10">
    <property type="entry name" value="Tetratricopeptide repeat domain"/>
    <property type="match status" value="2"/>
</dbReference>
<dbReference type="AlphaFoldDB" id="A0A9Q1KBC1"/>
<evidence type="ECO:0000313" key="4">
    <source>
        <dbReference type="Proteomes" id="UP001153076"/>
    </source>
</evidence>
<sequence>MLFVRAFPRLFLHPAKSPIIRNSKLPAQTQLLLVHTHHLFDEKPERDLVCLNSILASYLCNNDPLSRWSLFQHFSCTRTDFDSHTFTPVLGACFALPNFRRGFQVHALMIKCGCDLEIVPRTALLDIYSKYGLVDESVQVFDEMGSKDVVSWNAMLSNFLQNGMPRKALEVFQEMRKERVEFTEFTLCSLLKACSSLKAVKQGLQVHGLVVTLGRDLVILAAALIDFYSDVGLIDIAIKINHGHAAFDGIPHKNVVSWTSMIDAYGSHGKGHEAIALFTKMEQDESDVLPNDVTILAVLSACSHSGLVEQGRECFKSIEGKYGLIPSSAHYACFAEILGRAGHIGEVWCLYPEMIKKGTKPTAAVWAAMLNAFAQITEQRCLKGTRKPAVILLLCNRKMLPHTQADYLVQAWSSDRKLKGTHIPEMLHYMRIGPLISHPVHGAPLDPQLPQDAGHGTKHDLLMLTKSDRSVSSGRLPWIGKSKRTG</sequence>
<dbReference type="FunFam" id="1.25.40.10:FF:000382">
    <property type="entry name" value="Pentatricopeptide repeat-containing protein"/>
    <property type="match status" value="1"/>
</dbReference>
<dbReference type="GO" id="GO:0009451">
    <property type="term" value="P:RNA modification"/>
    <property type="evidence" value="ECO:0007669"/>
    <property type="project" value="InterPro"/>
</dbReference>
<feature type="repeat" description="PPR" evidence="2">
    <location>
        <begin position="254"/>
        <end position="288"/>
    </location>
</feature>
<dbReference type="FunFam" id="1.25.40.10:FF:000158">
    <property type="entry name" value="pentatricopeptide repeat-containing protein At2g33680"/>
    <property type="match status" value="1"/>
</dbReference>
<feature type="repeat" description="PPR" evidence="2">
    <location>
        <begin position="148"/>
        <end position="182"/>
    </location>
</feature>
<keyword evidence="1" id="KW-0677">Repeat</keyword>